<reference evidence="3 4" key="1">
    <citation type="submission" date="2020-07" db="EMBL/GenBank/DDBJ databases">
        <title>Sequencing the genomes of 1000 actinobacteria strains.</title>
        <authorList>
            <person name="Klenk H.-P."/>
        </authorList>
    </citation>
    <scope>NUCLEOTIDE SEQUENCE [LARGE SCALE GENOMIC DNA]</scope>
    <source>
        <strain evidence="3 4">DSM 26341</strain>
    </source>
</reference>
<keyword evidence="2" id="KW-0472">Membrane</keyword>
<evidence type="ECO:0000313" key="3">
    <source>
        <dbReference type="EMBL" id="NYI65698.1"/>
    </source>
</evidence>
<dbReference type="SUPFAM" id="SSF82866">
    <property type="entry name" value="Multidrug efflux transporter AcrB transmembrane domain"/>
    <property type="match status" value="2"/>
</dbReference>
<dbReference type="Gene3D" id="3.30.70.1320">
    <property type="entry name" value="Multidrug efflux transporter AcrB pore domain like"/>
    <property type="match status" value="1"/>
</dbReference>
<feature type="transmembrane region" description="Helical" evidence="2">
    <location>
        <begin position="12"/>
        <end position="31"/>
    </location>
</feature>
<feature type="compositionally biased region" description="Basic and acidic residues" evidence="1">
    <location>
        <begin position="1043"/>
        <end position="1055"/>
    </location>
</feature>
<dbReference type="SUPFAM" id="SSF82714">
    <property type="entry name" value="Multidrug efflux transporter AcrB TolC docking domain, DN and DC subdomains"/>
    <property type="match status" value="2"/>
</dbReference>
<organism evidence="3 4">
    <name type="scientific">Spelaeicoccus albus</name>
    <dbReference type="NCBI Taxonomy" id="1280376"/>
    <lineage>
        <taxon>Bacteria</taxon>
        <taxon>Bacillati</taxon>
        <taxon>Actinomycetota</taxon>
        <taxon>Actinomycetes</taxon>
        <taxon>Micrococcales</taxon>
        <taxon>Brevibacteriaceae</taxon>
        <taxon>Spelaeicoccus</taxon>
    </lineage>
</organism>
<dbReference type="PANTHER" id="PTHR32063:SF0">
    <property type="entry name" value="SWARMING MOTILITY PROTEIN SWRC"/>
    <property type="match status" value="1"/>
</dbReference>
<dbReference type="InterPro" id="IPR027463">
    <property type="entry name" value="AcrB_DN_DC_subdom"/>
</dbReference>
<dbReference type="InterPro" id="IPR001036">
    <property type="entry name" value="Acrflvin-R"/>
</dbReference>
<evidence type="ECO:0000313" key="4">
    <source>
        <dbReference type="Proteomes" id="UP000539111"/>
    </source>
</evidence>
<feature type="transmembrane region" description="Helical" evidence="2">
    <location>
        <begin position="859"/>
        <end position="882"/>
    </location>
</feature>
<dbReference type="EMBL" id="JACBZP010000001">
    <property type="protein sequence ID" value="NYI65698.1"/>
    <property type="molecule type" value="Genomic_DNA"/>
</dbReference>
<feature type="transmembrane region" description="Helical" evidence="2">
    <location>
        <begin position="535"/>
        <end position="555"/>
    </location>
</feature>
<dbReference type="PANTHER" id="PTHR32063">
    <property type="match status" value="1"/>
</dbReference>
<feature type="transmembrane region" description="Helical" evidence="2">
    <location>
        <begin position="331"/>
        <end position="351"/>
    </location>
</feature>
<dbReference type="Pfam" id="PF00873">
    <property type="entry name" value="ACR_tran"/>
    <property type="match status" value="1"/>
</dbReference>
<dbReference type="Gene3D" id="3.30.70.1440">
    <property type="entry name" value="Multidrug efflux transporter AcrB pore domain"/>
    <property type="match status" value="1"/>
</dbReference>
<dbReference type="PRINTS" id="PR00702">
    <property type="entry name" value="ACRIFLAVINRP"/>
</dbReference>
<keyword evidence="4" id="KW-1185">Reference proteome</keyword>
<evidence type="ECO:0000256" key="2">
    <source>
        <dbReference type="SAM" id="Phobius"/>
    </source>
</evidence>
<dbReference type="AlphaFoldDB" id="A0A7Z0A9R1"/>
<dbReference type="Gene3D" id="1.20.1640.10">
    <property type="entry name" value="Multidrug efflux transporter AcrB transmembrane domain"/>
    <property type="match status" value="2"/>
</dbReference>
<name>A0A7Z0A9R1_9MICO</name>
<dbReference type="Proteomes" id="UP000539111">
    <property type="component" value="Unassembled WGS sequence"/>
</dbReference>
<feature type="transmembrane region" description="Helical" evidence="2">
    <location>
        <begin position="995"/>
        <end position="1019"/>
    </location>
</feature>
<feature type="transmembrane region" description="Helical" evidence="2">
    <location>
        <begin position="468"/>
        <end position="494"/>
    </location>
</feature>
<dbReference type="Gene3D" id="3.30.2090.10">
    <property type="entry name" value="Multidrug efflux transporter AcrB TolC docking domain, DN and DC subdomains"/>
    <property type="match status" value="2"/>
</dbReference>
<protein>
    <submittedName>
        <fullName evidence="3">HAE1 family hydrophobic/amphiphilic exporter-1</fullName>
    </submittedName>
</protein>
<dbReference type="Gene3D" id="3.30.70.1430">
    <property type="entry name" value="Multidrug efflux transporter AcrB pore domain"/>
    <property type="match status" value="2"/>
</dbReference>
<keyword evidence="2" id="KW-0812">Transmembrane</keyword>
<evidence type="ECO:0000256" key="1">
    <source>
        <dbReference type="SAM" id="MobiDB-lite"/>
    </source>
</evidence>
<feature type="transmembrane region" description="Helical" evidence="2">
    <location>
        <begin position="889"/>
        <end position="909"/>
    </location>
</feature>
<keyword evidence="2" id="KW-1133">Transmembrane helix</keyword>
<dbReference type="SUPFAM" id="SSF82693">
    <property type="entry name" value="Multidrug efflux transporter AcrB pore domain, PN1, PN2, PC1 and PC2 subdomains"/>
    <property type="match status" value="3"/>
</dbReference>
<feature type="region of interest" description="Disordered" evidence="1">
    <location>
        <begin position="1026"/>
        <end position="1055"/>
    </location>
</feature>
<feature type="transmembrane region" description="Helical" evidence="2">
    <location>
        <begin position="964"/>
        <end position="989"/>
    </location>
</feature>
<dbReference type="RefSeq" id="WP_179424603.1">
    <property type="nucleotide sequence ID" value="NZ_JACBZP010000001.1"/>
</dbReference>
<accession>A0A7Z0A9R1</accession>
<sequence length="1055" mass="108831">MTFLTRLSLANRAIVGLLALIIIGFGVYSTASLKRELIPSLQLPVAAVVTPYQGASPSTVEKQVTAPIEDAVKTVNGVKKVTSTSSTGNSTVTVELEYGESSDDIRTNIQRAVDGVGSQLPDDVSPTVIAGSLDEIPVVQLSASSDAGRQQFAADVKQDVLPKLRSLDGVRDATLSGEDERQVTVTLRSDDVAAAGIDPANIGKLLEAAGAVVPAGELTNDGKTLSVQVGSAVSSVKDLRDLPLPTKTGPVLLGSIADVKNEPSPKTSISRTDGKPSLGISITKAQDGNTVDVSHEVADALPGLTKDLGHHARFTTVFDQAPFIEQSIHDLTVEGGLGLLFAVIVILLFLVSLRSTIITAISIPMSLLIALIGLKIGGYSLNIITLGALTVAVGRVVDDSIVVVENVKRHLNSRASAAPLTARERMDTVLLSVREVAGAITASTLTTVAVFLPIAFVGGQTGELFRPFAVSVTVALAASLLVSLTVVPTLASWFMSGKRPKKSGTEPVDAGRAAPSNRIQRGYAPILRGVISHPVWTLILAVLIFAGTIAATPLMKTNFLGDSGQDTLSITQDMPIGTSLGATDNAAHKVEHVLADTSGIKSFQTTVGSGGNAAEAAFAGGSGGSNTASFSITLKSDADPDSVSKHLRSELGGLSGAGEVTVQGSQASFGGGTLDVVVHGGDTARLRRGADKVTRLMSGISGLSEVSSNLSNAQPVVTVHVDRDAAAQVGLTQAQIGQSVATAMRGQKLGAVTIDGTSEDIVLKSGDAPATADDLKTLPIRTAAGPSVPLERVADVKTEKAPASITRIDSERSATVSGTVDSDDLGSVTSSVTSRLDSVDLPHGVSASIGGVSQDQSDAFAQLGLAMLVAIAMVYLVMVATFRSLMQPFILLVSIPFAATGALVLLLATDTALGVPALIGLLMLIGIVVTNAIVLIDLVNQFRRSGATIDEAVASGAGLRVRPIVMTALATIFALLPMSLGLTGGGVFISKPLAIVVIGGLVSSTVLTLLLVPVLYTLLERRRERRSNRRSARRGEPSGGRPEPPRGRHAALEAE</sequence>
<feature type="transmembrane region" description="Helical" evidence="2">
    <location>
        <begin position="436"/>
        <end position="456"/>
    </location>
</feature>
<dbReference type="GO" id="GO:0005886">
    <property type="term" value="C:plasma membrane"/>
    <property type="evidence" value="ECO:0007669"/>
    <property type="project" value="TreeGrafter"/>
</dbReference>
<proteinExistence type="predicted"/>
<gene>
    <name evidence="3" type="ORF">BJY26_000004</name>
</gene>
<dbReference type="GO" id="GO:0042910">
    <property type="term" value="F:xenobiotic transmembrane transporter activity"/>
    <property type="evidence" value="ECO:0007669"/>
    <property type="project" value="TreeGrafter"/>
</dbReference>
<comment type="caution">
    <text evidence="3">The sequence shown here is derived from an EMBL/GenBank/DDBJ whole genome shotgun (WGS) entry which is preliminary data.</text>
</comment>
<feature type="transmembrane region" description="Helical" evidence="2">
    <location>
        <begin position="915"/>
        <end position="936"/>
    </location>
</feature>